<accession>A0AA42CVC1</accession>
<dbReference type="GO" id="GO:0008671">
    <property type="term" value="F:2-dehydro-3-deoxygalactonokinase activity"/>
    <property type="evidence" value="ECO:0007669"/>
    <property type="project" value="InterPro"/>
</dbReference>
<evidence type="ECO:0000313" key="2">
    <source>
        <dbReference type="Proteomes" id="UP001165678"/>
    </source>
</evidence>
<dbReference type="RefSeq" id="WP_265896477.1">
    <property type="nucleotide sequence ID" value="NZ_JAPIVE010000003.1"/>
</dbReference>
<dbReference type="InterPro" id="IPR007729">
    <property type="entry name" value="DGOK"/>
</dbReference>
<organism evidence="1 2">
    <name type="scientific">Larsenimonas rhizosphaerae</name>
    <dbReference type="NCBI Taxonomy" id="2944682"/>
    <lineage>
        <taxon>Bacteria</taxon>
        <taxon>Pseudomonadati</taxon>
        <taxon>Pseudomonadota</taxon>
        <taxon>Gammaproteobacteria</taxon>
        <taxon>Oceanospirillales</taxon>
        <taxon>Halomonadaceae</taxon>
        <taxon>Larsenimonas</taxon>
    </lineage>
</organism>
<evidence type="ECO:0000313" key="1">
    <source>
        <dbReference type="EMBL" id="MCX2524826.1"/>
    </source>
</evidence>
<sequence length="304" mass="32822">MSQAPRYIVVDWGTSNFRAFLVDAATGECLDDRRAEAGIKALNRDEFPHYCARQLGEWRAGGDVPVYLAGMVGAARGWREAPQLSLPVTLESLADHCIDAPGMENSWIIPGAKWVDTEASGNVDVMRGEEIQIFGARALLGESACWFCLPGTHSKWATLSGDALIRFTTAMTGELYHAVRFHTLPGEPARDDAPLNEDAFRLGLERSEGEGGVLHALFEARSRHLYAGLEADEVGSFLSGVLIGAEVEAMRALSAEQEIVLVGASGLSPLYETALLRRGIGVRMVSSDAATLAGVRALMAVRHR</sequence>
<dbReference type="InterPro" id="IPR042258">
    <property type="entry name" value="DGOK_N"/>
</dbReference>
<dbReference type="GO" id="GO:0034194">
    <property type="term" value="P:D-galactonate catabolic process"/>
    <property type="evidence" value="ECO:0007669"/>
    <property type="project" value="InterPro"/>
</dbReference>
<proteinExistence type="predicted"/>
<comment type="caution">
    <text evidence="1">The sequence shown here is derived from an EMBL/GenBank/DDBJ whole genome shotgun (WGS) entry which is preliminary data.</text>
</comment>
<keyword evidence="2" id="KW-1185">Reference proteome</keyword>
<dbReference type="Proteomes" id="UP001165678">
    <property type="component" value="Unassembled WGS sequence"/>
</dbReference>
<dbReference type="EMBL" id="JAPIVE010000003">
    <property type="protein sequence ID" value="MCX2524826.1"/>
    <property type="molecule type" value="Genomic_DNA"/>
</dbReference>
<dbReference type="CDD" id="cd24012">
    <property type="entry name" value="ASKHA_NBD_KDGal-kinase"/>
    <property type="match status" value="1"/>
</dbReference>
<dbReference type="Gene3D" id="3.30.420.310">
    <property type="entry name" value="2-keto-3-deoxy-galactonokinase, C-terminal domain"/>
    <property type="match status" value="1"/>
</dbReference>
<gene>
    <name evidence="1" type="ORF">OQ287_11300</name>
</gene>
<name>A0AA42CVC1_9GAMM</name>
<dbReference type="AlphaFoldDB" id="A0AA42CVC1"/>
<dbReference type="Pfam" id="PF05035">
    <property type="entry name" value="DGOK"/>
    <property type="match status" value="1"/>
</dbReference>
<protein>
    <submittedName>
        <fullName evidence="1">2-dehydro-3-deoxygalactonokinase</fullName>
    </submittedName>
</protein>
<dbReference type="InterPro" id="IPR042257">
    <property type="entry name" value="DGOK_C"/>
</dbReference>
<reference evidence="1" key="1">
    <citation type="submission" date="2022-11" db="EMBL/GenBank/DDBJ databases">
        <title>Larsenimonas rhizosphaerae sp. nov., isolated from a tidal mudflat.</title>
        <authorList>
            <person name="Lee S.D."/>
            <person name="Kim I.S."/>
        </authorList>
    </citation>
    <scope>NUCLEOTIDE SEQUENCE</scope>
    <source>
        <strain evidence="1">GH2-1</strain>
    </source>
</reference>
<dbReference type="Gene3D" id="3.30.420.300">
    <property type="entry name" value="2-keto-3-deoxy-galactonokinase, substrate binding domain"/>
    <property type="match status" value="1"/>
</dbReference>